<name>A0ABQ7J8F9_9APIC</name>
<evidence type="ECO:0000256" key="1">
    <source>
        <dbReference type="SAM" id="MobiDB-lite"/>
    </source>
</evidence>
<dbReference type="Pfam" id="PF04801">
    <property type="entry name" value="RPC5"/>
    <property type="match status" value="2"/>
</dbReference>
<gene>
    <name evidence="2" type="primary">POLR3E</name>
    <name evidence="2" type="ORF">IE077_003334</name>
</gene>
<accession>A0ABQ7J8F9</accession>
<keyword evidence="2" id="KW-0240">DNA-directed RNA polymerase</keyword>
<dbReference type="GO" id="GO:0000428">
    <property type="term" value="C:DNA-directed RNA polymerase complex"/>
    <property type="evidence" value="ECO:0007669"/>
    <property type="project" value="UniProtKB-KW"/>
</dbReference>
<dbReference type="EMBL" id="JADAQX010000428">
    <property type="protein sequence ID" value="KAF8820281.1"/>
    <property type="molecule type" value="Genomic_DNA"/>
</dbReference>
<dbReference type="PANTHER" id="PTHR12069">
    <property type="entry name" value="DNA-DIRECTED RNA POLYMERASES III 80 KDA POLYPEPTIDE RNA POLYMERASE III SUBUNIT 5"/>
    <property type="match status" value="1"/>
</dbReference>
<evidence type="ECO:0000313" key="2">
    <source>
        <dbReference type="EMBL" id="KAF8820281.1"/>
    </source>
</evidence>
<dbReference type="InterPro" id="IPR006886">
    <property type="entry name" value="RNA_pol_III_Rpc5"/>
</dbReference>
<protein>
    <submittedName>
        <fullName evidence="2">Dna-directed Rna polymerase III RPC5</fullName>
    </submittedName>
</protein>
<reference evidence="2 3" key="1">
    <citation type="journal article" date="2020" name="bioRxiv">
        <title>Metabolic contributions of an alphaproteobacterial endosymbiont in the apicomplexan Cardiosporidium cionae.</title>
        <authorList>
            <person name="Hunter E.S."/>
            <person name="Paight C.J."/>
            <person name="Lane C.E."/>
        </authorList>
    </citation>
    <scope>NUCLEOTIDE SEQUENCE [LARGE SCALE GENOMIC DNA]</scope>
    <source>
        <strain evidence="2">ESH_2018</strain>
    </source>
</reference>
<feature type="compositionally biased region" description="Acidic residues" evidence="1">
    <location>
        <begin position="159"/>
        <end position="169"/>
    </location>
</feature>
<evidence type="ECO:0000313" key="3">
    <source>
        <dbReference type="Proteomes" id="UP000823046"/>
    </source>
</evidence>
<feature type="region of interest" description="Disordered" evidence="1">
    <location>
        <begin position="145"/>
        <end position="172"/>
    </location>
</feature>
<keyword evidence="2" id="KW-0804">Transcription</keyword>
<dbReference type="PANTHER" id="PTHR12069:SF0">
    <property type="entry name" value="DNA-DIRECTED RNA POLYMERASE III SUBUNIT RPC5"/>
    <property type="match status" value="1"/>
</dbReference>
<dbReference type="Proteomes" id="UP000823046">
    <property type="component" value="Unassembled WGS sequence"/>
</dbReference>
<sequence>APSSSPAGSEGGTFQHFLIRPKSSAACLYYAAELHIECLSKLAISMLIELFHLHIYGIPAGYWLRLEGALSDFLRVKDISKLKLSTLLTQKVSMHRIALWGYTCLLHPSPRISFLAFWSFCEHSARHPKKKHLLMDTQNENITGESKVKGKDAFSTAREEEDEETDEDGPIEREIDVYINRVDDATISLLQYPLRPVYRPYGDQGQLTKVEFRKQQRTLQMTYNLNIAGENFDDSQHIQFPGDVAALRESQAAQVSRHQLKSQQAISPHCSYGVGILRDGNLYITPITSLLQFRPNFQKVDAERLLTQQKATEKLRESSERLAASDASMVSMDEMVSGATLPPGNASLTSSSFVNIPLKTEREDQTLKSTGHPSFELTTHRGYEKEASLSGVAGAVISPPTFAYSSSLLEKRSRIPHSRLRDAEEEEPWIPIDTFYDSDSPEAYEIINVLCSMKKIKGNQVSKIISTEDVITLDVSNEEEDVIPDVKFVEDFSSYMNCLCSTQERIIPGSSPAHASTTNSLNYLFLSKLPMDQQVLEILKQRHVETFDKIKNHLTRPWPDKILLKTLENIATLIMGNWVIKSHYVYDGYQMLCRDFILGLLIRQEGKPGIPREPLKLATCLPLDILNHLLMEIGECHSAGWQFKLQRDVQFCKNYPEEVARSEAYWKERMIFIVREIQQRREEFLKGNKNAFLSKSNGLSKSLTKECETLLQRSVLTVEELKQNLEQLHSEESTEFLTKEKLATALTSFAIEIGPVWALKKLGDEQVDKYRDILISLFRSYQQPLTKAVILEEFEKVLDHKFELPDFTFRKLMREFAVNEAGRWVFKGSLITSSSPLKMERL</sequence>
<keyword evidence="3" id="KW-1185">Reference proteome</keyword>
<comment type="caution">
    <text evidence="2">The sequence shown here is derived from an EMBL/GenBank/DDBJ whole genome shotgun (WGS) entry which is preliminary data.</text>
</comment>
<organism evidence="2 3">
    <name type="scientific">Cardiosporidium cionae</name>
    <dbReference type="NCBI Taxonomy" id="476202"/>
    <lineage>
        <taxon>Eukaryota</taxon>
        <taxon>Sar</taxon>
        <taxon>Alveolata</taxon>
        <taxon>Apicomplexa</taxon>
        <taxon>Aconoidasida</taxon>
        <taxon>Nephromycida</taxon>
        <taxon>Cardiosporidium</taxon>
    </lineage>
</organism>
<feature type="non-terminal residue" evidence="2">
    <location>
        <position position="1"/>
    </location>
</feature>
<proteinExistence type="predicted"/>